<dbReference type="GO" id="GO:0003921">
    <property type="term" value="F:GMP synthase activity"/>
    <property type="evidence" value="ECO:0007669"/>
    <property type="project" value="TreeGrafter"/>
</dbReference>
<keyword evidence="3" id="KW-0332">GMP biosynthesis</keyword>
<dbReference type="GO" id="GO:0005524">
    <property type="term" value="F:ATP binding"/>
    <property type="evidence" value="ECO:0007669"/>
    <property type="project" value="UniProtKB-KW"/>
</dbReference>
<dbReference type="GO" id="GO:0005829">
    <property type="term" value="C:cytosol"/>
    <property type="evidence" value="ECO:0007669"/>
    <property type="project" value="TreeGrafter"/>
</dbReference>
<keyword evidence="1" id="KW-0436">Ligase</keyword>
<evidence type="ECO:0000313" key="7">
    <source>
        <dbReference type="Proteomes" id="UP000076858"/>
    </source>
</evidence>
<comment type="caution">
    <text evidence="6">The sequence shown here is derived from an EMBL/GenBank/DDBJ whole genome shotgun (WGS) entry which is preliminary data.</text>
</comment>
<keyword evidence="5" id="KW-0067">ATP-binding</keyword>
<evidence type="ECO:0000256" key="4">
    <source>
        <dbReference type="ARBA" id="ARBA00022755"/>
    </source>
</evidence>
<dbReference type="Proteomes" id="UP000076858">
    <property type="component" value="Unassembled WGS sequence"/>
</dbReference>
<gene>
    <name evidence="6" type="ORF">APZ42_020999</name>
</gene>
<dbReference type="PANTHER" id="PTHR11922">
    <property type="entry name" value="GMP SYNTHASE-RELATED"/>
    <property type="match status" value="1"/>
</dbReference>
<dbReference type="AlphaFoldDB" id="A0A164WW32"/>
<evidence type="ECO:0000256" key="5">
    <source>
        <dbReference type="ARBA" id="ARBA00022840"/>
    </source>
</evidence>
<dbReference type="EMBL" id="LRGB01001036">
    <property type="protein sequence ID" value="KZS13634.1"/>
    <property type="molecule type" value="Genomic_DNA"/>
</dbReference>
<dbReference type="SUPFAM" id="SSF52402">
    <property type="entry name" value="Adenine nucleotide alpha hydrolases-like"/>
    <property type="match status" value="1"/>
</dbReference>
<reference evidence="6 7" key="1">
    <citation type="submission" date="2016-03" db="EMBL/GenBank/DDBJ databases">
        <title>EvidentialGene: Evidence-directed Construction of Genes on Genomes.</title>
        <authorList>
            <person name="Gilbert D.G."/>
            <person name="Choi J.-H."/>
            <person name="Mockaitis K."/>
            <person name="Colbourne J."/>
            <person name="Pfrender M."/>
        </authorList>
    </citation>
    <scope>NUCLEOTIDE SEQUENCE [LARGE SCALE GENOMIC DNA]</scope>
    <source>
        <strain evidence="6 7">Xinb3</strain>
        <tissue evidence="6">Complete organism</tissue>
    </source>
</reference>
<dbReference type="InterPro" id="IPR014729">
    <property type="entry name" value="Rossmann-like_a/b/a_fold"/>
</dbReference>
<evidence type="ECO:0000256" key="1">
    <source>
        <dbReference type="ARBA" id="ARBA00022598"/>
    </source>
</evidence>
<evidence type="ECO:0000256" key="3">
    <source>
        <dbReference type="ARBA" id="ARBA00022749"/>
    </source>
</evidence>
<dbReference type="STRING" id="35525.A0A164WW32"/>
<dbReference type="Gene3D" id="3.40.50.620">
    <property type="entry name" value="HUPs"/>
    <property type="match status" value="2"/>
</dbReference>
<name>A0A164WW32_9CRUS</name>
<dbReference type="OrthoDB" id="1724632at2759"/>
<sequence length="274" mass="30842">MLVSGGVNSAICAALLHQALLQGDDSSGVQDIHIDNGFLRKDESEQVVTSLQQLGLNLRIIFNVIIYENITGTLMPDLIESASYMASSLSDAIKTHHNDSEMVRQLRLHGRVVEPIKGNCIKVFPALWHSNKIFSLRLCEHGNQGTCLALKLRGRQKSVFFWKNCPVTTSMLPRYCPVALANLRDTSFHDYLHGTLDCCLKVDCHQTSFEWYALISSLTMCFINTSTPEIVGNCVFVLHLYYPHAIFTLLYYIHGKPGVILYHPGKRILEIDDF</sequence>
<keyword evidence="4" id="KW-0658">Purine biosynthesis</keyword>
<protein>
    <submittedName>
        <fullName evidence="6">Putative GMP synthase</fullName>
    </submittedName>
</protein>
<organism evidence="6 7">
    <name type="scientific">Daphnia magna</name>
    <dbReference type="NCBI Taxonomy" id="35525"/>
    <lineage>
        <taxon>Eukaryota</taxon>
        <taxon>Metazoa</taxon>
        <taxon>Ecdysozoa</taxon>
        <taxon>Arthropoda</taxon>
        <taxon>Crustacea</taxon>
        <taxon>Branchiopoda</taxon>
        <taxon>Diplostraca</taxon>
        <taxon>Cladocera</taxon>
        <taxon>Anomopoda</taxon>
        <taxon>Daphniidae</taxon>
        <taxon>Daphnia</taxon>
    </lineage>
</organism>
<proteinExistence type="predicted"/>
<accession>A0A164WW32</accession>
<keyword evidence="7" id="KW-1185">Reference proteome</keyword>
<keyword evidence="2" id="KW-0547">Nucleotide-binding</keyword>
<evidence type="ECO:0000313" key="6">
    <source>
        <dbReference type="EMBL" id="KZS13634.1"/>
    </source>
</evidence>
<evidence type="ECO:0000256" key="2">
    <source>
        <dbReference type="ARBA" id="ARBA00022741"/>
    </source>
</evidence>
<dbReference type="PANTHER" id="PTHR11922:SF2">
    <property type="entry name" value="GMP SYNTHASE [GLUTAMINE-HYDROLYZING]"/>
    <property type="match status" value="1"/>
</dbReference>